<accession>A0AC34G0I6</accession>
<dbReference type="Proteomes" id="UP000887579">
    <property type="component" value="Unplaced"/>
</dbReference>
<evidence type="ECO:0000313" key="2">
    <source>
        <dbReference type="WBParaSite" id="ES5_v2.g23148.t1"/>
    </source>
</evidence>
<dbReference type="WBParaSite" id="ES5_v2.g23148.t1">
    <property type="protein sequence ID" value="ES5_v2.g23148.t1"/>
    <property type="gene ID" value="ES5_v2.g23148"/>
</dbReference>
<organism evidence="1 2">
    <name type="scientific">Panagrolaimus sp. ES5</name>
    <dbReference type="NCBI Taxonomy" id="591445"/>
    <lineage>
        <taxon>Eukaryota</taxon>
        <taxon>Metazoa</taxon>
        <taxon>Ecdysozoa</taxon>
        <taxon>Nematoda</taxon>
        <taxon>Chromadorea</taxon>
        <taxon>Rhabditida</taxon>
        <taxon>Tylenchina</taxon>
        <taxon>Panagrolaimomorpha</taxon>
        <taxon>Panagrolaimoidea</taxon>
        <taxon>Panagrolaimidae</taxon>
        <taxon>Panagrolaimus</taxon>
    </lineage>
</organism>
<protein>
    <submittedName>
        <fullName evidence="2">Aminopeptidase N-like N-terminal domain-containing protein</fullName>
    </submittedName>
</protein>
<name>A0AC34G0I6_9BILA</name>
<sequence length="441" mass="48333">MGRGTELEEIDLSDRRGLIAMAEIYANGSSPSEGYHNNAFDDGSATYIRSGRNGSGDITKILHHPSNGTSLSSSSCGGSRSAPSSPSKPAMTATVTNSNGNGSTKFRQNGTPVGASGGSKRVSCSILTLLILLFITLAALLISIIATYFITKNHLESLNPSLNNGNGLNLSGNNNTSMITDNSTLIAVTDGSSENGEDEQDHSGPSPQELRLPKSLEPIWYNLTMRINVPGFVPIAPEKNLTFSAAMIIKLLVKESTKRIELNAITLNLSNNTEDYSILIEGLKVATNQTLPSNEDPDHAPLSSREDLNSTETVTRRKRQTHVRLDSKIKITKITLNETLEKVIFELSDELEKDAEYYFQFRYTGYITNKLAGLYLTTYQDVDGKMHYAAVTQMEPTDARRMVPCFDEPEFKAIWKIRVHHPLGSKAVSNAREIVEEEPDE</sequence>
<evidence type="ECO:0000313" key="1">
    <source>
        <dbReference type="Proteomes" id="UP000887579"/>
    </source>
</evidence>
<proteinExistence type="predicted"/>
<reference evidence="2" key="1">
    <citation type="submission" date="2022-11" db="UniProtKB">
        <authorList>
            <consortium name="WormBaseParasite"/>
        </authorList>
    </citation>
    <scope>IDENTIFICATION</scope>
</reference>